<keyword evidence="6" id="KW-0472">Membrane</keyword>
<keyword evidence="2" id="KW-0150">Chloroplast</keyword>
<dbReference type="SUPFAM" id="SSF101112">
    <property type="entry name" value="Oxygen-evolving enhancer protein 3"/>
    <property type="match status" value="1"/>
</dbReference>
<name>A0AAV8T2H5_9ROSI</name>
<dbReference type="PANTHER" id="PTHR33399">
    <property type="entry name" value="OXYGEN-EVOLVING ENHANCER PROTEIN 3-1, CHLOROPLASTIC"/>
    <property type="match status" value="1"/>
</dbReference>
<dbReference type="Proteomes" id="UP001159364">
    <property type="component" value="Linkage Group LG07"/>
</dbReference>
<evidence type="ECO:0000256" key="6">
    <source>
        <dbReference type="ARBA" id="ARBA00023136"/>
    </source>
</evidence>
<evidence type="ECO:0000256" key="1">
    <source>
        <dbReference type="ARBA" id="ARBA00004334"/>
    </source>
</evidence>
<comment type="subcellular location">
    <subcellularLocation>
        <location evidence="1">Plastid</location>
        <location evidence="1">Chloroplast thylakoid membrane</location>
    </subcellularLocation>
</comment>
<dbReference type="Pfam" id="PF05757">
    <property type="entry name" value="PsbQ"/>
    <property type="match status" value="1"/>
</dbReference>
<organism evidence="8 9">
    <name type="scientific">Erythroxylum novogranatense</name>
    <dbReference type="NCBI Taxonomy" id="1862640"/>
    <lineage>
        <taxon>Eukaryota</taxon>
        <taxon>Viridiplantae</taxon>
        <taxon>Streptophyta</taxon>
        <taxon>Embryophyta</taxon>
        <taxon>Tracheophyta</taxon>
        <taxon>Spermatophyta</taxon>
        <taxon>Magnoliopsida</taxon>
        <taxon>eudicotyledons</taxon>
        <taxon>Gunneridae</taxon>
        <taxon>Pentapetalae</taxon>
        <taxon>rosids</taxon>
        <taxon>fabids</taxon>
        <taxon>Malpighiales</taxon>
        <taxon>Erythroxylaceae</taxon>
        <taxon>Erythroxylum</taxon>
    </lineage>
</organism>
<evidence type="ECO:0000313" key="9">
    <source>
        <dbReference type="Proteomes" id="UP001159364"/>
    </source>
</evidence>
<dbReference type="GO" id="GO:0005509">
    <property type="term" value="F:calcium ion binding"/>
    <property type="evidence" value="ECO:0007669"/>
    <property type="project" value="InterPro"/>
</dbReference>
<dbReference type="InterPro" id="IPR008797">
    <property type="entry name" value="PSII_PsbQ"/>
</dbReference>
<dbReference type="Gene3D" id="1.20.120.290">
    <property type="entry name" value="Oxygen-evolving enhancer protein 3 (PsbQ), four-helix up-down bundle"/>
    <property type="match status" value="1"/>
</dbReference>
<dbReference type="PANTHER" id="PTHR33399:SF5">
    <property type="entry name" value="PHOTOSYNTHETIC NDH SUBUNIT OF LUMENAL LOCATION 2, CHLOROPLASTIC"/>
    <property type="match status" value="1"/>
</dbReference>
<keyword evidence="9" id="KW-1185">Reference proteome</keyword>
<comment type="caution">
    <text evidence="8">The sequence shown here is derived from an EMBL/GenBank/DDBJ whole genome shotgun (WGS) entry which is preliminary data.</text>
</comment>
<dbReference type="GO" id="GO:0009654">
    <property type="term" value="C:photosystem II oxygen evolving complex"/>
    <property type="evidence" value="ECO:0007669"/>
    <property type="project" value="InterPro"/>
</dbReference>
<keyword evidence="3" id="KW-0934">Plastid</keyword>
<evidence type="ECO:0000313" key="8">
    <source>
        <dbReference type="EMBL" id="KAJ8760877.1"/>
    </source>
</evidence>
<evidence type="ECO:0000256" key="3">
    <source>
        <dbReference type="ARBA" id="ARBA00022640"/>
    </source>
</evidence>
<dbReference type="InterPro" id="IPR023222">
    <property type="entry name" value="PsbQ-like_dom_sf"/>
</dbReference>
<reference evidence="8 9" key="1">
    <citation type="submission" date="2021-09" db="EMBL/GenBank/DDBJ databases">
        <title>Genomic insights and catalytic innovation underlie evolution of tropane alkaloids biosynthesis.</title>
        <authorList>
            <person name="Wang Y.-J."/>
            <person name="Tian T."/>
            <person name="Huang J.-P."/>
            <person name="Huang S.-X."/>
        </authorList>
    </citation>
    <scope>NUCLEOTIDE SEQUENCE [LARGE SCALE GENOMIC DNA]</scope>
    <source>
        <strain evidence="8">KIB-2018</strain>
        <tissue evidence="8">Leaf</tissue>
    </source>
</reference>
<evidence type="ECO:0000256" key="5">
    <source>
        <dbReference type="ARBA" id="ARBA00023078"/>
    </source>
</evidence>
<dbReference type="GO" id="GO:0009767">
    <property type="term" value="P:photosynthetic electron transport chain"/>
    <property type="evidence" value="ECO:0007669"/>
    <property type="project" value="TreeGrafter"/>
</dbReference>
<protein>
    <recommendedName>
        <fullName evidence="10">Photosynthetic NDH subcomplex L 2</fullName>
    </recommendedName>
</protein>
<gene>
    <name evidence="8" type="ORF">K2173_021915</name>
</gene>
<accession>A0AAV8T2H5</accession>
<keyword evidence="5" id="KW-0793">Thylakoid</keyword>
<dbReference type="AlphaFoldDB" id="A0AAV8T2H5"/>
<dbReference type="InterPro" id="IPR054099">
    <property type="entry name" value="PSII_PsbQ_pln"/>
</dbReference>
<dbReference type="EMBL" id="JAIWQS010000007">
    <property type="protein sequence ID" value="KAJ8760877.1"/>
    <property type="molecule type" value="Genomic_DNA"/>
</dbReference>
<keyword evidence="4" id="KW-0809">Transit peptide</keyword>
<evidence type="ECO:0000256" key="4">
    <source>
        <dbReference type="ARBA" id="ARBA00022946"/>
    </source>
</evidence>
<sequence length="195" mass="22136">MTTITNTPSILRTECITNFNAHSKHATASIRASNSSLQERGTIRRKVLTTLGAVSVAVAQQLGGSGIPLASAQNWGTHSFLKERYFEPDLSPEDSAARIKQTAEGLHSIREMLERMSWRYVLFYIRLKQAYLGKDLRIAMATLPVDRRRDYVTKANELVDNMDQLDSYIRTPKVYESYVYYEKTLKSIDDIVALL</sequence>
<dbReference type="GO" id="GO:0019898">
    <property type="term" value="C:extrinsic component of membrane"/>
    <property type="evidence" value="ECO:0007669"/>
    <property type="project" value="InterPro"/>
</dbReference>
<evidence type="ECO:0000256" key="7">
    <source>
        <dbReference type="ARBA" id="ARBA00035649"/>
    </source>
</evidence>
<evidence type="ECO:0000256" key="2">
    <source>
        <dbReference type="ARBA" id="ARBA00022528"/>
    </source>
</evidence>
<comment type="similarity">
    <text evidence="7">Belongs to the PsbQ family.</text>
</comment>
<proteinExistence type="inferred from homology"/>
<evidence type="ECO:0008006" key="10">
    <source>
        <dbReference type="Google" id="ProtNLM"/>
    </source>
</evidence>
<dbReference type="GO" id="GO:0009535">
    <property type="term" value="C:chloroplast thylakoid membrane"/>
    <property type="evidence" value="ECO:0007669"/>
    <property type="project" value="UniProtKB-SubCell"/>
</dbReference>